<keyword evidence="3" id="KW-1185">Reference proteome</keyword>
<dbReference type="AlphaFoldDB" id="A0AAV0QI36"/>
<feature type="transmembrane region" description="Helical" evidence="1">
    <location>
        <begin position="6"/>
        <end position="28"/>
    </location>
</feature>
<comment type="caution">
    <text evidence="2">The sequence shown here is derived from an EMBL/GenBank/DDBJ whole genome shotgun (WGS) entry which is preliminary data.</text>
</comment>
<proteinExistence type="predicted"/>
<sequence>MGYVLRVRLASFFAGAATASFVGLYSLYKDYKVAHESISQQVVKGLYETLDARISALENLKQSEVPQPAEATE</sequence>
<dbReference type="PANTHER" id="PTHR34970">
    <property type="entry name" value="ABC TRANSPORTER A FAMILY PROTEIN"/>
    <property type="match status" value="1"/>
</dbReference>
<keyword evidence="1" id="KW-1133">Transmembrane helix</keyword>
<accession>A0AAV0QI36</accession>
<evidence type="ECO:0000313" key="2">
    <source>
        <dbReference type="EMBL" id="CAI0544721.1"/>
    </source>
</evidence>
<keyword evidence="1" id="KW-0812">Transmembrane</keyword>
<protein>
    <submittedName>
        <fullName evidence="2">Uncharacterized protein</fullName>
    </submittedName>
</protein>
<evidence type="ECO:0000256" key="1">
    <source>
        <dbReference type="SAM" id="Phobius"/>
    </source>
</evidence>
<keyword evidence="1" id="KW-0472">Membrane</keyword>
<evidence type="ECO:0000313" key="3">
    <source>
        <dbReference type="Proteomes" id="UP001154282"/>
    </source>
</evidence>
<dbReference type="Proteomes" id="UP001154282">
    <property type="component" value="Unassembled WGS sequence"/>
</dbReference>
<organism evidence="2 3">
    <name type="scientific">Linum tenue</name>
    <dbReference type="NCBI Taxonomy" id="586396"/>
    <lineage>
        <taxon>Eukaryota</taxon>
        <taxon>Viridiplantae</taxon>
        <taxon>Streptophyta</taxon>
        <taxon>Embryophyta</taxon>
        <taxon>Tracheophyta</taxon>
        <taxon>Spermatophyta</taxon>
        <taxon>Magnoliopsida</taxon>
        <taxon>eudicotyledons</taxon>
        <taxon>Gunneridae</taxon>
        <taxon>Pentapetalae</taxon>
        <taxon>rosids</taxon>
        <taxon>fabids</taxon>
        <taxon>Malpighiales</taxon>
        <taxon>Linaceae</taxon>
        <taxon>Linum</taxon>
    </lineage>
</organism>
<reference evidence="2" key="1">
    <citation type="submission" date="2022-08" db="EMBL/GenBank/DDBJ databases">
        <authorList>
            <person name="Gutierrez-Valencia J."/>
        </authorList>
    </citation>
    <scope>NUCLEOTIDE SEQUENCE</scope>
</reference>
<dbReference type="PANTHER" id="PTHR34970:SF2">
    <property type="entry name" value="ABC TRANSPORTER A FAMILY PROTEIN"/>
    <property type="match status" value="1"/>
</dbReference>
<dbReference type="EMBL" id="CAMGYJ010000009">
    <property type="protein sequence ID" value="CAI0544721.1"/>
    <property type="molecule type" value="Genomic_DNA"/>
</dbReference>
<gene>
    <name evidence="2" type="ORF">LITE_LOCUS43273</name>
</gene>
<name>A0AAV0QI36_9ROSI</name>